<dbReference type="Proteomes" id="UP000192796">
    <property type="component" value="Unassembled WGS sequence"/>
</dbReference>
<evidence type="ECO:0000313" key="1">
    <source>
        <dbReference type="EMBL" id="OQP65552.1"/>
    </source>
</evidence>
<evidence type="ECO:0000313" key="2">
    <source>
        <dbReference type="Proteomes" id="UP000192796"/>
    </source>
</evidence>
<organism evidence="1 2">
    <name type="scientific">Niastella vici</name>
    <dbReference type="NCBI Taxonomy" id="1703345"/>
    <lineage>
        <taxon>Bacteria</taxon>
        <taxon>Pseudomonadati</taxon>
        <taxon>Bacteroidota</taxon>
        <taxon>Chitinophagia</taxon>
        <taxon>Chitinophagales</taxon>
        <taxon>Chitinophagaceae</taxon>
        <taxon>Niastella</taxon>
    </lineage>
</organism>
<reference evidence="1 2" key="1">
    <citation type="submission" date="2016-03" db="EMBL/GenBank/DDBJ databases">
        <title>Niastella vici sp. nov., isolated from farmland soil.</title>
        <authorList>
            <person name="Chen L."/>
            <person name="Wang D."/>
            <person name="Yang S."/>
            <person name="Wang G."/>
        </authorList>
    </citation>
    <scope>NUCLEOTIDE SEQUENCE [LARGE SCALE GENOMIC DNA]</scope>
    <source>
        <strain evidence="1 2">DJ57</strain>
    </source>
</reference>
<gene>
    <name evidence="1" type="ORF">A3860_17975</name>
</gene>
<protein>
    <submittedName>
        <fullName evidence="1">Uncharacterized protein</fullName>
    </submittedName>
</protein>
<dbReference type="EMBL" id="LVYD01000024">
    <property type="protein sequence ID" value="OQP65552.1"/>
    <property type="molecule type" value="Genomic_DNA"/>
</dbReference>
<dbReference type="AlphaFoldDB" id="A0A1V9G4S3"/>
<accession>A0A1V9G4S3</accession>
<name>A0A1V9G4S3_9BACT</name>
<dbReference type="RefSeq" id="WP_081146452.1">
    <property type="nucleotide sequence ID" value="NZ_LVYD01000024.1"/>
</dbReference>
<proteinExistence type="predicted"/>
<comment type="caution">
    <text evidence="1">The sequence shown here is derived from an EMBL/GenBank/DDBJ whole genome shotgun (WGS) entry which is preliminary data.</text>
</comment>
<keyword evidence="2" id="KW-1185">Reference proteome</keyword>
<sequence>MEHKRIALLIFKHKENELTADEQCELNEWLNANPKNRAYFNKVSDPAWFGQMLDQFFRAAKRKVYKKIRRRETRRLKFLALPTIIGWLPGKDKFQVTTVLAHFT</sequence>